<keyword evidence="1" id="KW-0378">Hydrolase</keyword>
<dbReference type="GO" id="GO:0016042">
    <property type="term" value="P:lipid catabolic process"/>
    <property type="evidence" value="ECO:0007669"/>
    <property type="project" value="UniProtKB-KW"/>
</dbReference>
<keyword evidence="2" id="KW-0442">Lipid degradation</keyword>
<evidence type="ECO:0000256" key="1">
    <source>
        <dbReference type="ARBA" id="ARBA00022801"/>
    </source>
</evidence>
<keyword evidence="3" id="KW-0443">Lipid metabolism</keyword>
<evidence type="ECO:0000313" key="8">
    <source>
        <dbReference type="Proteomes" id="UP000281431"/>
    </source>
</evidence>
<gene>
    <name evidence="7" type="ORF">EA472_00375</name>
</gene>
<feature type="compositionally biased region" description="Polar residues" evidence="4">
    <location>
        <begin position="39"/>
        <end position="51"/>
    </location>
</feature>
<keyword evidence="5" id="KW-0812">Transmembrane</keyword>
<dbReference type="PROSITE" id="PS50035">
    <property type="entry name" value="PLD"/>
    <property type="match status" value="1"/>
</dbReference>
<dbReference type="InterPro" id="IPR001736">
    <property type="entry name" value="PLipase_D/transphosphatidylase"/>
</dbReference>
<feature type="transmembrane region" description="Helical" evidence="5">
    <location>
        <begin position="555"/>
        <end position="575"/>
    </location>
</feature>
<comment type="caution">
    <text evidence="7">The sequence shown here is derived from an EMBL/GenBank/DDBJ whole genome shotgun (WGS) entry which is preliminary data.</text>
</comment>
<evidence type="ECO:0000256" key="4">
    <source>
        <dbReference type="SAM" id="MobiDB-lite"/>
    </source>
</evidence>
<keyword evidence="8" id="KW-1185">Reference proteome</keyword>
<feature type="domain" description="PLD phosphodiesterase" evidence="6">
    <location>
        <begin position="495"/>
        <end position="522"/>
    </location>
</feature>
<dbReference type="CDD" id="cd09128">
    <property type="entry name" value="PLDc_unchar1_2"/>
    <property type="match status" value="1"/>
</dbReference>
<dbReference type="Gene3D" id="3.30.870.10">
    <property type="entry name" value="Endonuclease Chain A"/>
    <property type="match status" value="2"/>
</dbReference>
<feature type="region of interest" description="Disordered" evidence="4">
    <location>
        <begin position="23"/>
        <end position="73"/>
    </location>
</feature>
<organism evidence="7 8">
    <name type="scientific">Natrarchaeobius chitinivorans</name>
    <dbReference type="NCBI Taxonomy" id="1679083"/>
    <lineage>
        <taxon>Archaea</taxon>
        <taxon>Methanobacteriati</taxon>
        <taxon>Methanobacteriota</taxon>
        <taxon>Stenosarchaea group</taxon>
        <taxon>Halobacteria</taxon>
        <taxon>Halobacteriales</taxon>
        <taxon>Natrialbaceae</taxon>
        <taxon>Natrarchaeobius</taxon>
    </lineage>
</organism>
<evidence type="ECO:0000256" key="3">
    <source>
        <dbReference type="ARBA" id="ARBA00023098"/>
    </source>
</evidence>
<reference evidence="7 8" key="1">
    <citation type="submission" date="2018-10" db="EMBL/GenBank/DDBJ databases">
        <title>Natrarchaeobius chitinivorans gen. nov., sp. nov., and Natrarchaeobius haloalkaliphilus sp. nov., alkaliphilic, chitin-utilizing haloarchaea from hypersaline alkaline lakes.</title>
        <authorList>
            <person name="Sorokin D.Y."/>
            <person name="Elcheninov A.G."/>
            <person name="Kostrikina N.A."/>
            <person name="Bale N.J."/>
            <person name="Sinninghe Damste J.S."/>
            <person name="Khijniak T.V."/>
            <person name="Kublanov I.V."/>
            <person name="Toshchakov S.V."/>
        </authorList>
    </citation>
    <scope>NUCLEOTIDE SEQUENCE [LARGE SCALE GENOMIC DNA]</scope>
    <source>
        <strain evidence="7 8">AArcht7</strain>
    </source>
</reference>
<dbReference type="InterPro" id="IPR051406">
    <property type="entry name" value="PLD_domain"/>
</dbReference>
<name>A0A3N6N2K8_NATCH</name>
<dbReference type="SUPFAM" id="SSF56024">
    <property type="entry name" value="Phospholipase D/nuclease"/>
    <property type="match status" value="2"/>
</dbReference>
<dbReference type="AlphaFoldDB" id="A0A3N6N2K8"/>
<evidence type="ECO:0000256" key="5">
    <source>
        <dbReference type="SAM" id="Phobius"/>
    </source>
</evidence>
<dbReference type="PANTHER" id="PTHR43856:SF1">
    <property type="entry name" value="MITOCHONDRIAL CARDIOLIPIN HYDROLASE"/>
    <property type="match status" value="1"/>
</dbReference>
<dbReference type="OrthoDB" id="31343at2157"/>
<dbReference type="GO" id="GO:0016891">
    <property type="term" value="F:RNA endonuclease activity producing 5'-phosphomonoesters, hydrolytic mechanism"/>
    <property type="evidence" value="ECO:0007669"/>
    <property type="project" value="TreeGrafter"/>
</dbReference>
<feature type="compositionally biased region" description="Basic and acidic residues" evidence="4">
    <location>
        <begin position="61"/>
        <end position="73"/>
    </location>
</feature>
<keyword evidence="5" id="KW-0472">Membrane</keyword>
<dbReference type="Pfam" id="PF13091">
    <property type="entry name" value="PLDc_2"/>
    <property type="match status" value="2"/>
</dbReference>
<keyword evidence="5" id="KW-1133">Transmembrane helix</keyword>
<dbReference type="InterPro" id="IPR025202">
    <property type="entry name" value="PLD-like_dom"/>
</dbReference>
<evidence type="ECO:0000256" key="2">
    <source>
        <dbReference type="ARBA" id="ARBA00022963"/>
    </source>
</evidence>
<dbReference type="Proteomes" id="UP000281431">
    <property type="component" value="Unassembled WGS sequence"/>
</dbReference>
<dbReference type="PANTHER" id="PTHR43856">
    <property type="entry name" value="CARDIOLIPIN HYDROLASE"/>
    <property type="match status" value="1"/>
</dbReference>
<proteinExistence type="predicted"/>
<evidence type="ECO:0000259" key="6">
    <source>
        <dbReference type="PROSITE" id="PS50035"/>
    </source>
</evidence>
<sequence length="592" mass="62862">MATGRIALVVALAVSLLVAGAGATAASGPDSDPRDGVEQQFSSDHQSSSRDVVTGPDCVPDDGRNAGDERESPRIVELYPNPTTHGNVGEYVVVAVPDGTSLENWTITDGHTTAALPNETVSGRIAVSADPDVAADLTDHPVLELDGTVRLAVDGDELSLRNGSRTVDAVAYDRAPVAERWHRTDDEPGGDRGAWVPRDGTCFPPTRSGVGDATAFVLPDSPEIPLETIERADDRLLLAGYTVTSDAVAAALVEAADRGVDVAVLFESGPVGGTSESTEPVLETLESGGVDVRAIGGEGARYRFHHAKYAVADDRIVVTSENWKPSGTGGESSRGWGVRIDDTALAAELATVFRADFEGWDTQPSAAFRENATFVDEGGPDRPREAEFETNHAPRTVSVDAAELLVAPDNADRRLEDLLARAENEILVKQASVDADVGVLEESVAAARRGVDVRILLDSTWYHEDDNAALAAELEAAAAAEGLPLEAKLVDDTDRFEKIHAKGVVIDREVAVVGSANWNDNAFENNREVLIVLHGDAAGEYYAEVFEADWRGDAWTLPIELSVAVVAALLAAALVGRRYVRFGDHPPNRPPP</sequence>
<accession>A0A3N6N2K8</accession>
<dbReference type="EMBL" id="REFZ01000001">
    <property type="protein sequence ID" value="RQH03092.1"/>
    <property type="molecule type" value="Genomic_DNA"/>
</dbReference>
<evidence type="ECO:0000313" key="7">
    <source>
        <dbReference type="EMBL" id="RQH03092.1"/>
    </source>
</evidence>
<protein>
    <submittedName>
        <fullName evidence="7">Phospholipase</fullName>
    </submittedName>
</protein>
<dbReference type="SMART" id="SM00155">
    <property type="entry name" value="PLDc"/>
    <property type="match status" value="2"/>
</dbReference>